<organism evidence="1 2">
    <name type="scientific">Kineosporia corallincola</name>
    <dbReference type="NCBI Taxonomy" id="2835133"/>
    <lineage>
        <taxon>Bacteria</taxon>
        <taxon>Bacillati</taxon>
        <taxon>Actinomycetota</taxon>
        <taxon>Actinomycetes</taxon>
        <taxon>Kineosporiales</taxon>
        <taxon>Kineosporiaceae</taxon>
        <taxon>Kineosporia</taxon>
    </lineage>
</organism>
<evidence type="ECO:0000313" key="1">
    <source>
        <dbReference type="EMBL" id="MBT0770242.1"/>
    </source>
</evidence>
<comment type="caution">
    <text evidence="1">The sequence shown here is derived from an EMBL/GenBank/DDBJ whole genome shotgun (WGS) entry which is preliminary data.</text>
</comment>
<dbReference type="EMBL" id="JAHBAY010000005">
    <property type="protein sequence ID" value="MBT0770242.1"/>
    <property type="molecule type" value="Genomic_DNA"/>
</dbReference>
<name>A0ABS5TGM5_9ACTN</name>
<dbReference type="RefSeq" id="WP_214156530.1">
    <property type="nucleotide sequence ID" value="NZ_JAHBAY010000005.1"/>
</dbReference>
<keyword evidence="2" id="KW-1185">Reference proteome</keyword>
<protein>
    <submittedName>
        <fullName evidence="1">Uncharacterized protein</fullName>
    </submittedName>
</protein>
<gene>
    <name evidence="1" type="ORF">KIH74_14975</name>
</gene>
<proteinExistence type="predicted"/>
<sequence length="354" mass="39659">MNLDDFRGIPAEDEERLREWLDHVPEGVSWLQQQSGVDLDRSVESLRPLWSWAIDHLSGADGGVGDSKRDFPPWARWRPYRRRAEAMRPDRMWLWGAVVAYFGEVFIARAAAPEVEWRVLRHPVETMQDQGQFVLLRPAHINRRKPRNWVCPHVILGNTIGQQDAEPDPNRPLPTGYNDPGRLQTLLFMQLQAFGDVVPELAPPEPEPGLDPADTLLGKLYSPEVAAARAACPSRWVGLPEGLDDDDLTFTTEEVCAEVGFGPGEEGEWSLFLHDGIRPVVDVEVRDEDDPLLRTLLSHPLVVQAEHSDRELYEWSTVGAPSEGEMAALVLRGLAAAQERALRLALAQRDGGTT</sequence>
<evidence type="ECO:0000313" key="2">
    <source>
        <dbReference type="Proteomes" id="UP001197247"/>
    </source>
</evidence>
<reference evidence="1 2" key="1">
    <citation type="submission" date="2021-05" db="EMBL/GenBank/DDBJ databases">
        <title>Kineosporia and Streptomyces sp. nov. two new marine actinobacteria isolated from Coral.</title>
        <authorList>
            <person name="Buangrab K."/>
            <person name="Sutthacheep M."/>
            <person name="Yeemin T."/>
            <person name="Harunari E."/>
            <person name="Igarashi Y."/>
            <person name="Kanchanasin P."/>
            <person name="Tanasupawat S."/>
            <person name="Phongsopitanun W."/>
        </authorList>
    </citation>
    <scope>NUCLEOTIDE SEQUENCE [LARGE SCALE GENOMIC DNA]</scope>
    <source>
        <strain evidence="1 2">J2-2</strain>
    </source>
</reference>
<dbReference type="Proteomes" id="UP001197247">
    <property type="component" value="Unassembled WGS sequence"/>
</dbReference>
<accession>A0ABS5TGM5</accession>